<organism evidence="1">
    <name type="scientific">hydrothermal vent metagenome</name>
    <dbReference type="NCBI Taxonomy" id="652676"/>
    <lineage>
        <taxon>unclassified sequences</taxon>
        <taxon>metagenomes</taxon>
        <taxon>ecological metagenomes</taxon>
    </lineage>
</organism>
<protein>
    <recommendedName>
        <fullName evidence="2">DUF1059 domain-containing protein</fullName>
    </recommendedName>
</protein>
<dbReference type="Pfam" id="PF06348">
    <property type="entry name" value="DUF1059"/>
    <property type="match status" value="1"/>
</dbReference>
<name>A0A160V8D1_9ZZZZ</name>
<sequence length="65" mass="7035">MVRFARCNALLSLAINASGKGCRYVAKGASDDDVVKDMMEHLTSVHEVDLDMKANILATTKTHNG</sequence>
<evidence type="ECO:0008006" key="2">
    <source>
        <dbReference type="Google" id="ProtNLM"/>
    </source>
</evidence>
<proteinExistence type="predicted"/>
<evidence type="ECO:0000313" key="1">
    <source>
        <dbReference type="EMBL" id="CUV02206.1"/>
    </source>
</evidence>
<dbReference type="InterPro" id="IPR009409">
    <property type="entry name" value="DUF1059"/>
</dbReference>
<dbReference type="EMBL" id="FAXA01000205">
    <property type="protein sequence ID" value="CUV02206.1"/>
    <property type="molecule type" value="Genomic_DNA"/>
</dbReference>
<gene>
    <name evidence="1" type="ORF">MGWOODY_Clf1757</name>
</gene>
<dbReference type="AlphaFoldDB" id="A0A160V8D1"/>
<accession>A0A160V8D1</accession>
<reference evidence="1" key="1">
    <citation type="submission" date="2015-10" db="EMBL/GenBank/DDBJ databases">
        <authorList>
            <person name="Gilbert D.G."/>
        </authorList>
    </citation>
    <scope>NUCLEOTIDE SEQUENCE</scope>
</reference>